<dbReference type="CDD" id="cd11613">
    <property type="entry name" value="SAF_AH_GD"/>
    <property type="match status" value="1"/>
</dbReference>
<dbReference type="OrthoDB" id="214896at2157"/>
<keyword evidence="3" id="KW-0378">Hydrolase</keyword>
<accession>A0A7D5KM23</accession>
<evidence type="ECO:0000259" key="2">
    <source>
        <dbReference type="SMART" id="SM00858"/>
    </source>
</evidence>
<dbReference type="SMART" id="SM00858">
    <property type="entry name" value="SAF"/>
    <property type="match status" value="1"/>
</dbReference>
<dbReference type="InterPro" id="IPR052172">
    <property type="entry name" value="UxaA_altronate/galactarate_dh"/>
</dbReference>
<dbReference type="AlphaFoldDB" id="A0A7D5KM23"/>
<dbReference type="Gene3D" id="2.30.130.110">
    <property type="match status" value="1"/>
</dbReference>
<dbReference type="KEGG" id="halg:HUG10_07170"/>
<dbReference type="GO" id="GO:0019698">
    <property type="term" value="P:D-galacturonate catabolic process"/>
    <property type="evidence" value="ECO:0007669"/>
    <property type="project" value="TreeGrafter"/>
</dbReference>
<dbReference type="GO" id="GO:0016829">
    <property type="term" value="F:lyase activity"/>
    <property type="evidence" value="ECO:0007669"/>
    <property type="project" value="UniProtKB-KW"/>
</dbReference>
<dbReference type="InterPro" id="IPR044144">
    <property type="entry name" value="SAF_UxaA/GarD"/>
</dbReference>
<dbReference type="GO" id="GO:0016787">
    <property type="term" value="F:hydrolase activity"/>
    <property type="evidence" value="ECO:0007669"/>
    <property type="project" value="UniProtKB-KW"/>
</dbReference>
<dbReference type="PANTHER" id="PTHR30536">
    <property type="entry name" value="ALTRONATE/GALACTARATE DEHYDRATASE"/>
    <property type="match status" value="1"/>
</dbReference>
<dbReference type="Proteomes" id="UP000509750">
    <property type="component" value="Chromosome"/>
</dbReference>
<dbReference type="GeneID" id="56028601"/>
<dbReference type="Pfam" id="PF08666">
    <property type="entry name" value="SAF"/>
    <property type="match status" value="1"/>
</dbReference>
<dbReference type="PANTHER" id="PTHR30536:SF5">
    <property type="entry name" value="ALTRONATE DEHYDRATASE"/>
    <property type="match status" value="1"/>
</dbReference>
<evidence type="ECO:0000256" key="1">
    <source>
        <dbReference type="ARBA" id="ARBA00023239"/>
    </source>
</evidence>
<sequence length="106" mass="11157">MKGDVLDDDALVMTVEDVVATAIDDLDAGHELDLGDRTLVLSEAVAFGHKFALVDVPEGEEIVKYGEVIGRASEPIAAGDWVHVHNCESTRGRGDLEVGSDGGEPA</sequence>
<feature type="domain" description="SAF" evidence="2">
    <location>
        <begin position="17"/>
        <end position="88"/>
    </location>
</feature>
<dbReference type="RefSeq" id="WP_179168917.1">
    <property type="nucleotide sequence ID" value="NZ_CP058529.1"/>
</dbReference>
<keyword evidence="4" id="KW-1185">Reference proteome</keyword>
<gene>
    <name evidence="3" type="ORF">HUG10_07170</name>
</gene>
<dbReference type="EMBL" id="CP058529">
    <property type="protein sequence ID" value="QLG27342.1"/>
    <property type="molecule type" value="Genomic_DNA"/>
</dbReference>
<name>A0A7D5KM23_9EURY</name>
<reference evidence="3 4" key="1">
    <citation type="submission" date="2020-07" db="EMBL/GenBank/DDBJ databases">
        <title>Gai3-2, isolated from salt lake.</title>
        <authorList>
            <person name="Cui H."/>
            <person name="Shi X."/>
        </authorList>
    </citation>
    <scope>NUCLEOTIDE SEQUENCE [LARGE SCALE GENOMIC DNA]</scope>
    <source>
        <strain evidence="3 4">Gai3-2</strain>
    </source>
</reference>
<proteinExistence type="predicted"/>
<evidence type="ECO:0000313" key="3">
    <source>
        <dbReference type="EMBL" id="QLG27342.1"/>
    </source>
</evidence>
<keyword evidence="1" id="KW-0456">Lyase</keyword>
<dbReference type="InterPro" id="IPR013974">
    <property type="entry name" value="SAF"/>
</dbReference>
<evidence type="ECO:0000313" key="4">
    <source>
        <dbReference type="Proteomes" id="UP000509750"/>
    </source>
</evidence>
<organism evidence="3 4">
    <name type="scientific">Halorarum halophilum</name>
    <dbReference type="NCBI Taxonomy" id="2743090"/>
    <lineage>
        <taxon>Archaea</taxon>
        <taxon>Methanobacteriati</taxon>
        <taxon>Methanobacteriota</taxon>
        <taxon>Stenosarchaea group</taxon>
        <taxon>Halobacteria</taxon>
        <taxon>Halobacteriales</taxon>
        <taxon>Haloferacaceae</taxon>
        <taxon>Halorarum</taxon>
    </lineage>
</organism>
<protein>
    <submittedName>
        <fullName evidence="3">UxaA family hydrolase</fullName>
    </submittedName>
</protein>